<keyword evidence="4" id="KW-0131">Cell cycle</keyword>
<keyword evidence="6" id="KW-1185">Reference proteome</keyword>
<evidence type="ECO:0000313" key="6">
    <source>
        <dbReference type="Proteomes" id="UP001151760"/>
    </source>
</evidence>
<dbReference type="InterPro" id="IPR036277">
    <property type="entry name" value="SMC_hinge_sf"/>
</dbReference>
<organism evidence="5 6">
    <name type="scientific">Tanacetum coccineum</name>
    <dbReference type="NCBI Taxonomy" id="301880"/>
    <lineage>
        <taxon>Eukaryota</taxon>
        <taxon>Viridiplantae</taxon>
        <taxon>Streptophyta</taxon>
        <taxon>Embryophyta</taxon>
        <taxon>Tracheophyta</taxon>
        <taxon>Spermatophyta</taxon>
        <taxon>Magnoliopsida</taxon>
        <taxon>eudicotyledons</taxon>
        <taxon>Gunneridae</taxon>
        <taxon>Pentapetalae</taxon>
        <taxon>asterids</taxon>
        <taxon>campanulids</taxon>
        <taxon>Asterales</taxon>
        <taxon>Asteraceae</taxon>
        <taxon>Asteroideae</taxon>
        <taxon>Anthemideae</taxon>
        <taxon>Anthemidinae</taxon>
        <taxon>Tanacetum</taxon>
    </lineage>
</organism>
<reference evidence="5" key="2">
    <citation type="submission" date="2022-01" db="EMBL/GenBank/DDBJ databases">
        <authorList>
            <person name="Yamashiro T."/>
            <person name="Shiraishi A."/>
            <person name="Satake H."/>
            <person name="Nakayama K."/>
        </authorList>
    </citation>
    <scope>NUCLEOTIDE SEQUENCE</scope>
</reference>
<dbReference type="Proteomes" id="UP001151760">
    <property type="component" value="Unassembled WGS sequence"/>
</dbReference>
<dbReference type="SUPFAM" id="SSF75553">
    <property type="entry name" value="Smc hinge domain"/>
    <property type="match status" value="1"/>
</dbReference>
<sequence>MYVKQRSTADEMTTSEDYFISGMDVEVKSINMLVIKQRTSINLAVKPRTWRCRGLLGDAYLSQAAVKRLFPGVHGRMTELCRPTQKKYNLVVTVSMGRFMDDVVVDNE</sequence>
<proteinExistence type="predicted"/>
<keyword evidence="2" id="KW-0498">Mitosis</keyword>
<protein>
    <submittedName>
        <fullName evidence="5">Structural maintenance of chromosomes protein 1</fullName>
    </submittedName>
</protein>
<accession>A0ABQ5H387</accession>
<comment type="caution">
    <text evidence="5">The sequence shown here is derived from an EMBL/GenBank/DDBJ whole genome shotgun (WGS) entry which is preliminary data.</text>
</comment>
<gene>
    <name evidence="5" type="ORF">Tco_1056695</name>
</gene>
<dbReference type="PANTHER" id="PTHR18937">
    <property type="entry name" value="STRUCTURAL MAINTENANCE OF CHROMOSOMES SMC FAMILY MEMBER"/>
    <property type="match status" value="1"/>
</dbReference>
<dbReference type="EMBL" id="BQNB010019159">
    <property type="protein sequence ID" value="GJT82353.1"/>
    <property type="molecule type" value="Genomic_DNA"/>
</dbReference>
<evidence type="ECO:0000313" key="5">
    <source>
        <dbReference type="EMBL" id="GJT82353.1"/>
    </source>
</evidence>
<keyword evidence="1" id="KW-0132">Cell division</keyword>
<keyword evidence="3" id="KW-0539">Nucleus</keyword>
<evidence type="ECO:0000256" key="4">
    <source>
        <dbReference type="ARBA" id="ARBA00023306"/>
    </source>
</evidence>
<dbReference type="Gene3D" id="1.20.1060.20">
    <property type="match status" value="1"/>
</dbReference>
<dbReference type="PANTHER" id="PTHR18937:SF12">
    <property type="entry name" value="STRUCTURAL MAINTENANCE OF CHROMOSOMES PROTEIN"/>
    <property type="match status" value="1"/>
</dbReference>
<evidence type="ECO:0000256" key="1">
    <source>
        <dbReference type="ARBA" id="ARBA00022618"/>
    </source>
</evidence>
<evidence type="ECO:0000256" key="2">
    <source>
        <dbReference type="ARBA" id="ARBA00022776"/>
    </source>
</evidence>
<name>A0ABQ5H387_9ASTR</name>
<reference evidence="5" key="1">
    <citation type="journal article" date="2022" name="Int. J. Mol. Sci.">
        <title>Draft Genome of Tanacetum Coccineum: Genomic Comparison of Closely Related Tanacetum-Family Plants.</title>
        <authorList>
            <person name="Yamashiro T."/>
            <person name="Shiraishi A."/>
            <person name="Nakayama K."/>
            <person name="Satake H."/>
        </authorList>
    </citation>
    <scope>NUCLEOTIDE SEQUENCE</scope>
</reference>
<evidence type="ECO:0000256" key="3">
    <source>
        <dbReference type="ARBA" id="ARBA00023242"/>
    </source>
</evidence>